<evidence type="ECO:0000313" key="3">
    <source>
        <dbReference type="EMBL" id="PWR17439.1"/>
    </source>
</evidence>
<dbReference type="AlphaFoldDB" id="A0A317DRU0"/>
<sequence length="339" mass="38586">MIDAAITELTPLIGVRAACRATGRPQANHYRRHRQTPLPPRPARELRPQPRALTLAERDSVRALLNSPDFADMAPAAVYHTLLDEGVYVASVSSMYRILRTHGEVRERRRHAVHPPKVKPELIADAPNRVWSWDITKLRGPAKRDFYHLYSVIDIYSRYTVAWLLAEREDAALAERLLSDAITKQGIPQEQLTIHADRGTSMASKTVAQMMADLGVTKSHSRPRVSNDNPFSEAQFKTLKYRPDFPDRFGSIQHARAHCRAFFTWYNTIHRHSGIGWHTPHDVHHGHAQRVRDARTDVLTTAYTRNPERFVRGIPQPPALPEAAWINKPDDEPTQSTNP</sequence>
<dbReference type="Gene3D" id="3.30.420.10">
    <property type="entry name" value="Ribonuclease H-like superfamily/Ribonuclease H"/>
    <property type="match status" value="1"/>
</dbReference>
<dbReference type="PANTHER" id="PTHR46889:SF4">
    <property type="entry name" value="TRANSPOSASE INSO FOR INSERTION SEQUENCE ELEMENT IS911B-RELATED"/>
    <property type="match status" value="1"/>
</dbReference>
<dbReference type="InterPro" id="IPR012337">
    <property type="entry name" value="RNaseH-like_sf"/>
</dbReference>
<reference evidence="3 4" key="1">
    <citation type="submission" date="2018-05" db="EMBL/GenBank/DDBJ databases">
        <title>Micromonosporas from Atacama Desert.</title>
        <authorList>
            <person name="Carro L."/>
            <person name="Golinska P."/>
            <person name="Klenk H.-P."/>
            <person name="Goodfellow M."/>
        </authorList>
    </citation>
    <scope>NUCLEOTIDE SEQUENCE [LARGE SCALE GENOMIC DNA]</scope>
    <source>
        <strain evidence="3 4">4G51</strain>
    </source>
</reference>
<dbReference type="SUPFAM" id="SSF53098">
    <property type="entry name" value="Ribonuclease H-like"/>
    <property type="match status" value="1"/>
</dbReference>
<name>A0A317DRU0_9ACTN</name>
<dbReference type="Proteomes" id="UP000246050">
    <property type="component" value="Unassembled WGS sequence"/>
</dbReference>
<dbReference type="OrthoDB" id="52928at2"/>
<protein>
    <submittedName>
        <fullName evidence="3">IS3 family transposase</fullName>
    </submittedName>
</protein>
<dbReference type="GO" id="GO:0015074">
    <property type="term" value="P:DNA integration"/>
    <property type="evidence" value="ECO:0007669"/>
    <property type="project" value="InterPro"/>
</dbReference>
<dbReference type="InterPro" id="IPR036397">
    <property type="entry name" value="RNaseH_sf"/>
</dbReference>
<dbReference type="NCBIfam" id="NF033516">
    <property type="entry name" value="transpos_IS3"/>
    <property type="match status" value="1"/>
</dbReference>
<proteinExistence type="predicted"/>
<dbReference type="InterPro" id="IPR001584">
    <property type="entry name" value="Integrase_cat-core"/>
</dbReference>
<organism evidence="3 4">
    <name type="scientific">Micromonospora sicca</name>
    <dbReference type="NCBI Taxonomy" id="2202420"/>
    <lineage>
        <taxon>Bacteria</taxon>
        <taxon>Bacillati</taxon>
        <taxon>Actinomycetota</taxon>
        <taxon>Actinomycetes</taxon>
        <taxon>Micromonosporales</taxon>
        <taxon>Micromonosporaceae</taxon>
        <taxon>Micromonospora</taxon>
    </lineage>
</organism>
<gene>
    <name evidence="3" type="ORF">DKT69_00190</name>
</gene>
<dbReference type="Pfam" id="PF00665">
    <property type="entry name" value="rve"/>
    <property type="match status" value="1"/>
</dbReference>
<feature type="domain" description="Integrase catalytic" evidence="2">
    <location>
        <begin position="123"/>
        <end position="288"/>
    </location>
</feature>
<dbReference type="EMBL" id="QGKS01000033">
    <property type="protein sequence ID" value="PWR17439.1"/>
    <property type="molecule type" value="Genomic_DNA"/>
</dbReference>
<evidence type="ECO:0000259" key="2">
    <source>
        <dbReference type="PROSITE" id="PS50994"/>
    </source>
</evidence>
<evidence type="ECO:0000256" key="1">
    <source>
        <dbReference type="SAM" id="MobiDB-lite"/>
    </source>
</evidence>
<comment type="caution">
    <text evidence="3">The sequence shown here is derived from an EMBL/GenBank/DDBJ whole genome shotgun (WGS) entry which is preliminary data.</text>
</comment>
<feature type="region of interest" description="Disordered" evidence="1">
    <location>
        <begin position="23"/>
        <end position="49"/>
    </location>
</feature>
<dbReference type="RefSeq" id="WP_109799588.1">
    <property type="nucleotide sequence ID" value="NZ_QGKS01000033.1"/>
</dbReference>
<dbReference type="PROSITE" id="PS50994">
    <property type="entry name" value="INTEGRASE"/>
    <property type="match status" value="1"/>
</dbReference>
<dbReference type="GO" id="GO:0003676">
    <property type="term" value="F:nucleic acid binding"/>
    <property type="evidence" value="ECO:0007669"/>
    <property type="project" value="InterPro"/>
</dbReference>
<dbReference type="InterPro" id="IPR048020">
    <property type="entry name" value="Transpos_IS3"/>
</dbReference>
<dbReference type="PANTHER" id="PTHR46889">
    <property type="entry name" value="TRANSPOSASE INSF FOR INSERTION SEQUENCE IS3B-RELATED"/>
    <property type="match status" value="1"/>
</dbReference>
<feature type="region of interest" description="Disordered" evidence="1">
    <location>
        <begin position="312"/>
        <end position="339"/>
    </location>
</feature>
<evidence type="ECO:0000313" key="4">
    <source>
        <dbReference type="Proteomes" id="UP000246050"/>
    </source>
</evidence>
<dbReference type="InterPro" id="IPR050900">
    <property type="entry name" value="Transposase_IS3/IS150/IS904"/>
</dbReference>
<accession>A0A317DRU0</accession>